<protein>
    <submittedName>
        <fullName evidence="5">Tetratricopeptide repeat protein</fullName>
    </submittedName>
</protein>
<name>A0A2T0U7V7_9MICO</name>
<feature type="transmembrane region" description="Helical" evidence="4">
    <location>
        <begin position="270"/>
        <end position="289"/>
    </location>
</feature>
<organism evidence="5 6">
    <name type="scientific">Knoellia remsis</name>
    <dbReference type="NCBI Taxonomy" id="407159"/>
    <lineage>
        <taxon>Bacteria</taxon>
        <taxon>Bacillati</taxon>
        <taxon>Actinomycetota</taxon>
        <taxon>Actinomycetes</taxon>
        <taxon>Micrococcales</taxon>
        <taxon>Intrasporangiaceae</taxon>
        <taxon>Knoellia</taxon>
    </lineage>
</organism>
<keyword evidence="4" id="KW-0472">Membrane</keyword>
<dbReference type="PANTHER" id="PTHR44943:SF8">
    <property type="entry name" value="TPR REPEAT-CONTAINING PROTEIN MJ0263"/>
    <property type="match status" value="1"/>
</dbReference>
<evidence type="ECO:0000256" key="1">
    <source>
        <dbReference type="ARBA" id="ARBA00022737"/>
    </source>
</evidence>
<evidence type="ECO:0000256" key="2">
    <source>
        <dbReference type="ARBA" id="ARBA00022803"/>
    </source>
</evidence>
<dbReference type="Pfam" id="PF14559">
    <property type="entry name" value="TPR_19"/>
    <property type="match status" value="2"/>
</dbReference>
<gene>
    <name evidence="5" type="ORF">BCF74_12620</name>
</gene>
<dbReference type="PANTHER" id="PTHR44943">
    <property type="entry name" value="CELLULOSE SYNTHASE OPERON PROTEIN C"/>
    <property type="match status" value="1"/>
</dbReference>
<proteinExistence type="predicted"/>
<dbReference type="InterPro" id="IPR051685">
    <property type="entry name" value="Ycf3/AcsC/BcsC/TPR_MFPF"/>
</dbReference>
<reference evidence="5 6" key="1">
    <citation type="submission" date="2018-03" db="EMBL/GenBank/DDBJ databases">
        <title>Genomic Encyclopedia of Archaeal and Bacterial Type Strains, Phase II (KMG-II): from individual species to whole genera.</title>
        <authorList>
            <person name="Goeker M."/>
        </authorList>
    </citation>
    <scope>NUCLEOTIDE SEQUENCE [LARGE SCALE GENOMIC DNA]</scope>
    <source>
        <strain evidence="5 6">ATCC BAA-1496</strain>
    </source>
</reference>
<keyword evidence="4" id="KW-0812">Transmembrane</keyword>
<dbReference type="PROSITE" id="PS50005">
    <property type="entry name" value="TPR"/>
    <property type="match status" value="2"/>
</dbReference>
<dbReference type="SMART" id="SM00028">
    <property type="entry name" value="TPR"/>
    <property type="match status" value="5"/>
</dbReference>
<accession>A0A2T0U7V7</accession>
<dbReference type="Proteomes" id="UP000237822">
    <property type="component" value="Unassembled WGS sequence"/>
</dbReference>
<feature type="transmembrane region" description="Helical" evidence="4">
    <location>
        <begin position="389"/>
        <end position="409"/>
    </location>
</feature>
<dbReference type="EMBL" id="PVTI01000026">
    <property type="protein sequence ID" value="PRY54006.1"/>
    <property type="molecule type" value="Genomic_DNA"/>
</dbReference>
<keyword evidence="1" id="KW-0677">Repeat</keyword>
<evidence type="ECO:0000256" key="3">
    <source>
        <dbReference type="PROSITE-ProRule" id="PRU00339"/>
    </source>
</evidence>
<keyword evidence="6" id="KW-1185">Reference proteome</keyword>
<feature type="repeat" description="TPR" evidence="3">
    <location>
        <begin position="74"/>
        <end position="107"/>
    </location>
</feature>
<dbReference type="Gene3D" id="1.25.40.10">
    <property type="entry name" value="Tetratricopeptide repeat domain"/>
    <property type="match status" value="2"/>
</dbReference>
<dbReference type="SUPFAM" id="SSF48452">
    <property type="entry name" value="TPR-like"/>
    <property type="match status" value="1"/>
</dbReference>
<feature type="repeat" description="TPR" evidence="3">
    <location>
        <begin position="108"/>
        <end position="141"/>
    </location>
</feature>
<dbReference type="AlphaFoldDB" id="A0A2T0U7V7"/>
<keyword evidence="2 3" id="KW-0802">TPR repeat</keyword>
<keyword evidence="4" id="KW-1133">Transmembrane helix</keyword>
<feature type="transmembrane region" description="Helical" evidence="4">
    <location>
        <begin position="335"/>
        <end position="356"/>
    </location>
</feature>
<feature type="transmembrane region" description="Helical" evidence="4">
    <location>
        <begin position="363"/>
        <end position="383"/>
    </location>
</feature>
<evidence type="ECO:0000313" key="5">
    <source>
        <dbReference type="EMBL" id="PRY54006.1"/>
    </source>
</evidence>
<sequence>MTDTQSDSEHARARALLELGRGAEAERLLRGALAQSPEDPWVMVDLGRALLIQKRVDEARSITADAVNRAPDSPLVLYIHGIAQRAAGQEREALQTFDRALYFAPEFADLHVQRGHALHNLGQPGPALESFTRARALDPEDAEIPAAIGGALFDLRRPEEARKAVAESLAIDPNCADAHRINALLDLRGGSSRDAVASSRDAVRLDPTNAQAREQLALTMKARNPLYRWMWRYSDWLDSLPGGARWAALLAPLFLIRILRAGEGSTLTNVAVSVVITVVAISWLIEPLMNAVLLASPYGRGLLPTMTKRATMASLGFMVAALVAVGLALTTGPETLFLVAVGSALWAAAAGSLHSLPANRLRAGWVVVGLVAAVAVLAFALALAGVAAAAPLAFVLMLSGVAATWVVALSSR</sequence>
<dbReference type="InterPro" id="IPR019734">
    <property type="entry name" value="TPR_rpt"/>
</dbReference>
<feature type="transmembrane region" description="Helical" evidence="4">
    <location>
        <begin position="310"/>
        <end position="329"/>
    </location>
</feature>
<dbReference type="InterPro" id="IPR011990">
    <property type="entry name" value="TPR-like_helical_dom_sf"/>
</dbReference>
<evidence type="ECO:0000256" key="4">
    <source>
        <dbReference type="SAM" id="Phobius"/>
    </source>
</evidence>
<comment type="caution">
    <text evidence="5">The sequence shown here is derived from an EMBL/GenBank/DDBJ whole genome shotgun (WGS) entry which is preliminary data.</text>
</comment>
<evidence type="ECO:0000313" key="6">
    <source>
        <dbReference type="Proteomes" id="UP000237822"/>
    </source>
</evidence>